<sequence length="164" mass="18738">MSVSEHHGSVAGYEIYNELLGSNGIFRANNVGGFKAVFTVHTYNIMMHAFYRDGLLENLHPGEVHKAEEFFKEMRLNGEESTCVTYERLLNGNCKIGDLDSAMLLFIDMRRKRLMPIGCTFNVLIKELCEKNEVFEALKVSRVAMKRNYLAIKGESYEFLIKGL</sequence>
<dbReference type="Proteomes" id="UP001055879">
    <property type="component" value="Linkage Group LG01"/>
</dbReference>
<proteinExistence type="predicted"/>
<comment type="caution">
    <text evidence="1">The sequence shown here is derived from an EMBL/GenBank/DDBJ whole genome shotgun (WGS) entry which is preliminary data.</text>
</comment>
<name>A0ACB9FF86_ARCLA</name>
<organism evidence="1 2">
    <name type="scientific">Arctium lappa</name>
    <name type="common">Greater burdock</name>
    <name type="synonym">Lappa major</name>
    <dbReference type="NCBI Taxonomy" id="4217"/>
    <lineage>
        <taxon>Eukaryota</taxon>
        <taxon>Viridiplantae</taxon>
        <taxon>Streptophyta</taxon>
        <taxon>Embryophyta</taxon>
        <taxon>Tracheophyta</taxon>
        <taxon>Spermatophyta</taxon>
        <taxon>Magnoliopsida</taxon>
        <taxon>eudicotyledons</taxon>
        <taxon>Gunneridae</taxon>
        <taxon>Pentapetalae</taxon>
        <taxon>asterids</taxon>
        <taxon>campanulids</taxon>
        <taxon>Asterales</taxon>
        <taxon>Asteraceae</taxon>
        <taxon>Carduoideae</taxon>
        <taxon>Cardueae</taxon>
        <taxon>Arctiinae</taxon>
        <taxon>Arctium</taxon>
    </lineage>
</organism>
<protein>
    <submittedName>
        <fullName evidence="1">Uncharacterized protein</fullName>
    </submittedName>
</protein>
<evidence type="ECO:0000313" key="1">
    <source>
        <dbReference type="EMBL" id="KAI3769817.1"/>
    </source>
</evidence>
<reference evidence="1 2" key="2">
    <citation type="journal article" date="2022" name="Mol. Ecol. Resour.">
        <title>The genomes of chicory, endive, great burdock and yacon provide insights into Asteraceae paleo-polyploidization history and plant inulin production.</title>
        <authorList>
            <person name="Fan W."/>
            <person name="Wang S."/>
            <person name="Wang H."/>
            <person name="Wang A."/>
            <person name="Jiang F."/>
            <person name="Liu H."/>
            <person name="Zhao H."/>
            <person name="Xu D."/>
            <person name="Zhang Y."/>
        </authorList>
    </citation>
    <scope>NUCLEOTIDE SEQUENCE [LARGE SCALE GENOMIC DNA]</scope>
    <source>
        <strain evidence="2">cv. Niubang</strain>
    </source>
</reference>
<accession>A0ACB9FF86</accession>
<reference evidence="2" key="1">
    <citation type="journal article" date="2022" name="Mol. Ecol. Resour.">
        <title>The genomes of chicory, endive, great burdock and yacon provide insights into Asteraceae palaeo-polyploidization history and plant inulin production.</title>
        <authorList>
            <person name="Fan W."/>
            <person name="Wang S."/>
            <person name="Wang H."/>
            <person name="Wang A."/>
            <person name="Jiang F."/>
            <person name="Liu H."/>
            <person name="Zhao H."/>
            <person name="Xu D."/>
            <person name="Zhang Y."/>
        </authorList>
    </citation>
    <scope>NUCLEOTIDE SEQUENCE [LARGE SCALE GENOMIC DNA]</scope>
    <source>
        <strain evidence="2">cv. Niubang</strain>
    </source>
</reference>
<gene>
    <name evidence="1" type="ORF">L6452_00930</name>
</gene>
<evidence type="ECO:0000313" key="2">
    <source>
        <dbReference type="Proteomes" id="UP001055879"/>
    </source>
</evidence>
<keyword evidence="2" id="KW-1185">Reference proteome</keyword>
<dbReference type="EMBL" id="CM042047">
    <property type="protein sequence ID" value="KAI3769817.1"/>
    <property type="molecule type" value="Genomic_DNA"/>
</dbReference>